<dbReference type="PROSITE" id="PS01149">
    <property type="entry name" value="PSI_RSU"/>
    <property type="match status" value="1"/>
</dbReference>
<dbReference type="SMART" id="SM00363">
    <property type="entry name" value="S4"/>
    <property type="match status" value="1"/>
</dbReference>
<dbReference type="GeneID" id="96779340"/>
<evidence type="ECO:0000256" key="3">
    <source>
        <dbReference type="ARBA" id="ARBA00023235"/>
    </source>
</evidence>
<proteinExistence type="inferred from homology"/>
<dbReference type="SUPFAM" id="SSF55120">
    <property type="entry name" value="Pseudouridine synthase"/>
    <property type="match status" value="1"/>
</dbReference>
<evidence type="ECO:0000256" key="2">
    <source>
        <dbReference type="ARBA" id="ARBA00022884"/>
    </source>
</evidence>
<dbReference type="RefSeq" id="WP_154407566.1">
    <property type="nucleotide sequence ID" value="NZ_VUNR01000022.1"/>
</dbReference>
<protein>
    <recommendedName>
        <fullName evidence="5">Pseudouridine synthase</fullName>
        <ecNumber evidence="5">5.4.99.-</ecNumber>
    </recommendedName>
</protein>
<evidence type="ECO:0000313" key="7">
    <source>
        <dbReference type="EMBL" id="MSU09399.1"/>
    </source>
</evidence>
<dbReference type="PANTHER" id="PTHR47683">
    <property type="entry name" value="PSEUDOURIDINE SYNTHASE FAMILY PROTEIN-RELATED"/>
    <property type="match status" value="1"/>
</dbReference>
<dbReference type="Gene3D" id="3.30.70.580">
    <property type="entry name" value="Pseudouridine synthase I, catalytic domain, N-terminal subdomain"/>
    <property type="match status" value="1"/>
</dbReference>
<evidence type="ECO:0000256" key="5">
    <source>
        <dbReference type="RuleBase" id="RU003887"/>
    </source>
</evidence>
<dbReference type="Gene3D" id="3.10.290.10">
    <property type="entry name" value="RNA-binding S4 domain"/>
    <property type="match status" value="1"/>
</dbReference>
<gene>
    <name evidence="7" type="ORF">FYJ84_10415</name>
</gene>
<dbReference type="Pfam" id="PF00849">
    <property type="entry name" value="PseudoU_synth_2"/>
    <property type="match status" value="1"/>
</dbReference>
<organism evidence="7 8">
    <name type="scientific">Anaerovibrio slackiae</name>
    <dbReference type="NCBI Taxonomy" id="2652309"/>
    <lineage>
        <taxon>Bacteria</taxon>
        <taxon>Bacillati</taxon>
        <taxon>Bacillota</taxon>
        <taxon>Negativicutes</taxon>
        <taxon>Selenomonadales</taxon>
        <taxon>Selenomonadaceae</taxon>
        <taxon>Anaerovibrio</taxon>
    </lineage>
</organism>
<keyword evidence="3 5" id="KW-0413">Isomerase</keyword>
<dbReference type="InterPro" id="IPR036986">
    <property type="entry name" value="S4_RNA-bd_sf"/>
</dbReference>
<keyword evidence="2 4" id="KW-0694">RNA-binding</keyword>
<accession>A0A6I2UI72</accession>
<dbReference type="EMBL" id="VUNR01000022">
    <property type="protein sequence ID" value="MSU09399.1"/>
    <property type="molecule type" value="Genomic_DNA"/>
</dbReference>
<dbReference type="AlphaFoldDB" id="A0A6I2UI72"/>
<keyword evidence="8" id="KW-1185">Reference proteome</keyword>
<reference evidence="7 8" key="1">
    <citation type="submission" date="2019-08" db="EMBL/GenBank/DDBJ databases">
        <title>In-depth cultivation of the pig gut microbiome towards novel bacterial diversity and tailored functional studies.</title>
        <authorList>
            <person name="Wylensek D."/>
            <person name="Hitch T.C.A."/>
            <person name="Clavel T."/>
        </authorList>
    </citation>
    <scope>NUCLEOTIDE SEQUENCE [LARGE SCALE GENOMIC DNA]</scope>
    <source>
        <strain evidence="7 8">WCA-693-APC-5D-A</strain>
    </source>
</reference>
<dbReference type="CDD" id="cd02870">
    <property type="entry name" value="PseudoU_synth_RsuA_like"/>
    <property type="match status" value="1"/>
</dbReference>
<dbReference type="InterPro" id="IPR050343">
    <property type="entry name" value="RsuA_PseudoU_synthase"/>
</dbReference>
<dbReference type="InterPro" id="IPR006145">
    <property type="entry name" value="PsdUridine_synth_RsuA/RluA"/>
</dbReference>
<evidence type="ECO:0000256" key="4">
    <source>
        <dbReference type="PROSITE-ProRule" id="PRU00182"/>
    </source>
</evidence>
<sequence length="254" mass="28098">MERLQKIISKAGAASRREAERLILAGRVTLNGRVVTELGTQADGEQDVIAIDGVNISAPKEKLYFLLNKPKRCISAVRDDRGRRTVIDLLPEVEEYIYPVGRLDYDTEGLLLLTNDGDLMNGLLHPRYEIEKTYIAKAQGVVTGEDIKKLCRGIMLEDGMTAPARAKLLERADNGSWCRVQLTIHEGRNRQVRRMLQAIGHRVQELKRVAFAGLTLEGVPRGGYRSLTGEEVARLKKIAGTAAGKPAGNARKES</sequence>
<evidence type="ECO:0000259" key="6">
    <source>
        <dbReference type="SMART" id="SM00363"/>
    </source>
</evidence>
<dbReference type="EC" id="5.4.99.-" evidence="5"/>
<dbReference type="FunFam" id="3.30.70.1560:FF:000001">
    <property type="entry name" value="Pseudouridine synthase"/>
    <property type="match status" value="1"/>
</dbReference>
<dbReference type="Proteomes" id="UP000433181">
    <property type="component" value="Unassembled WGS sequence"/>
</dbReference>
<dbReference type="GO" id="GO:0000455">
    <property type="term" value="P:enzyme-directed rRNA pseudouridine synthesis"/>
    <property type="evidence" value="ECO:0007669"/>
    <property type="project" value="UniProtKB-ARBA"/>
</dbReference>
<dbReference type="FunFam" id="3.10.290.10:FF:000003">
    <property type="entry name" value="Pseudouridine synthase"/>
    <property type="match status" value="1"/>
</dbReference>
<dbReference type="PROSITE" id="PS50889">
    <property type="entry name" value="S4"/>
    <property type="match status" value="1"/>
</dbReference>
<comment type="similarity">
    <text evidence="1 5">Belongs to the pseudouridine synthase RsuA family.</text>
</comment>
<dbReference type="InterPro" id="IPR002942">
    <property type="entry name" value="S4_RNA-bd"/>
</dbReference>
<dbReference type="GO" id="GO:0003723">
    <property type="term" value="F:RNA binding"/>
    <property type="evidence" value="ECO:0007669"/>
    <property type="project" value="UniProtKB-KW"/>
</dbReference>
<dbReference type="InterPro" id="IPR020103">
    <property type="entry name" value="PsdUridine_synth_cat_dom_sf"/>
</dbReference>
<feature type="domain" description="RNA-binding S4" evidence="6">
    <location>
        <begin position="2"/>
        <end position="71"/>
    </location>
</feature>
<comment type="caution">
    <text evidence="7">The sequence shown here is derived from an EMBL/GenBank/DDBJ whole genome shotgun (WGS) entry which is preliminary data.</text>
</comment>
<dbReference type="Pfam" id="PF01479">
    <property type="entry name" value="S4"/>
    <property type="match status" value="1"/>
</dbReference>
<dbReference type="InterPro" id="IPR042092">
    <property type="entry name" value="PsdUridine_s_RsuA/RluB/E/F_cat"/>
</dbReference>
<dbReference type="InterPro" id="IPR000748">
    <property type="entry name" value="PsdUridine_synth_RsuA/RluB/E/F"/>
</dbReference>
<name>A0A6I2UI72_9FIRM</name>
<dbReference type="GO" id="GO:0005829">
    <property type="term" value="C:cytosol"/>
    <property type="evidence" value="ECO:0007669"/>
    <property type="project" value="UniProtKB-ARBA"/>
</dbReference>
<dbReference type="SUPFAM" id="SSF55174">
    <property type="entry name" value="Alpha-L RNA-binding motif"/>
    <property type="match status" value="1"/>
</dbReference>
<dbReference type="GO" id="GO:0120159">
    <property type="term" value="F:rRNA pseudouridine synthase activity"/>
    <property type="evidence" value="ECO:0007669"/>
    <property type="project" value="UniProtKB-ARBA"/>
</dbReference>
<dbReference type="CDD" id="cd00165">
    <property type="entry name" value="S4"/>
    <property type="match status" value="1"/>
</dbReference>
<dbReference type="NCBIfam" id="TIGR00093">
    <property type="entry name" value="pseudouridine synthase"/>
    <property type="match status" value="1"/>
</dbReference>
<dbReference type="Gene3D" id="3.30.70.1560">
    <property type="entry name" value="Alpha-L RNA-binding motif"/>
    <property type="match status" value="1"/>
</dbReference>
<evidence type="ECO:0000256" key="1">
    <source>
        <dbReference type="ARBA" id="ARBA00008348"/>
    </source>
</evidence>
<dbReference type="InterPro" id="IPR018496">
    <property type="entry name" value="PsdUridine_synth_RsuA/RluB_CS"/>
</dbReference>
<dbReference type="PANTHER" id="PTHR47683:SF2">
    <property type="entry name" value="RNA-BINDING S4 DOMAIN-CONTAINING PROTEIN"/>
    <property type="match status" value="1"/>
</dbReference>
<evidence type="ECO:0000313" key="8">
    <source>
        <dbReference type="Proteomes" id="UP000433181"/>
    </source>
</evidence>
<dbReference type="InterPro" id="IPR020094">
    <property type="entry name" value="TruA/RsuA/RluB/E/F_N"/>
</dbReference>